<name>A0A8E2EEH6_9PEZI</name>
<gene>
    <name evidence="9" type="ORF">K432DRAFT_380360</name>
</gene>
<feature type="transmembrane region" description="Helical" evidence="7">
    <location>
        <begin position="254"/>
        <end position="276"/>
    </location>
</feature>
<evidence type="ECO:0000256" key="7">
    <source>
        <dbReference type="SAM" id="Phobius"/>
    </source>
</evidence>
<comment type="subcellular location">
    <subcellularLocation>
        <location evidence="1">Membrane</location>
        <topology evidence="1">Multi-pass membrane protein</topology>
    </subcellularLocation>
</comment>
<keyword evidence="2 7" id="KW-0812">Transmembrane</keyword>
<evidence type="ECO:0000313" key="9">
    <source>
        <dbReference type="EMBL" id="OCK82546.1"/>
    </source>
</evidence>
<feature type="transmembrane region" description="Helical" evidence="7">
    <location>
        <begin position="136"/>
        <end position="158"/>
    </location>
</feature>
<keyword evidence="10" id="KW-1185">Reference proteome</keyword>
<feature type="transmembrane region" description="Helical" evidence="7">
    <location>
        <begin position="26"/>
        <end position="48"/>
    </location>
</feature>
<organism evidence="9 10">
    <name type="scientific">Lepidopterella palustris CBS 459.81</name>
    <dbReference type="NCBI Taxonomy" id="1314670"/>
    <lineage>
        <taxon>Eukaryota</taxon>
        <taxon>Fungi</taxon>
        <taxon>Dikarya</taxon>
        <taxon>Ascomycota</taxon>
        <taxon>Pezizomycotina</taxon>
        <taxon>Dothideomycetes</taxon>
        <taxon>Pleosporomycetidae</taxon>
        <taxon>Mytilinidiales</taxon>
        <taxon>Argynnaceae</taxon>
        <taxon>Lepidopterella</taxon>
    </lineage>
</organism>
<dbReference type="OrthoDB" id="5401779at2759"/>
<reference evidence="9 10" key="1">
    <citation type="journal article" date="2016" name="Nat. Commun.">
        <title>Ectomycorrhizal ecology is imprinted in the genome of the dominant symbiotic fungus Cenococcum geophilum.</title>
        <authorList>
            <consortium name="DOE Joint Genome Institute"/>
            <person name="Peter M."/>
            <person name="Kohler A."/>
            <person name="Ohm R.A."/>
            <person name="Kuo A."/>
            <person name="Krutzmann J."/>
            <person name="Morin E."/>
            <person name="Arend M."/>
            <person name="Barry K.W."/>
            <person name="Binder M."/>
            <person name="Choi C."/>
            <person name="Clum A."/>
            <person name="Copeland A."/>
            <person name="Grisel N."/>
            <person name="Haridas S."/>
            <person name="Kipfer T."/>
            <person name="LaButti K."/>
            <person name="Lindquist E."/>
            <person name="Lipzen A."/>
            <person name="Maire R."/>
            <person name="Meier B."/>
            <person name="Mihaltcheva S."/>
            <person name="Molinier V."/>
            <person name="Murat C."/>
            <person name="Poggeler S."/>
            <person name="Quandt C.A."/>
            <person name="Sperisen C."/>
            <person name="Tritt A."/>
            <person name="Tisserant E."/>
            <person name="Crous P.W."/>
            <person name="Henrissat B."/>
            <person name="Nehls U."/>
            <person name="Egli S."/>
            <person name="Spatafora J.W."/>
            <person name="Grigoriev I.V."/>
            <person name="Martin F.M."/>
        </authorList>
    </citation>
    <scope>NUCLEOTIDE SEQUENCE [LARGE SCALE GENOMIC DNA]</scope>
    <source>
        <strain evidence="9 10">CBS 459.81</strain>
    </source>
</reference>
<dbReference type="Proteomes" id="UP000250266">
    <property type="component" value="Unassembled WGS sequence"/>
</dbReference>
<evidence type="ECO:0000256" key="3">
    <source>
        <dbReference type="ARBA" id="ARBA00022989"/>
    </source>
</evidence>
<sequence>MGSITPADIASWPMPNYVDPETRVNLIYGVEIPLTVVMTLFVAARLVGRRKLNAFGLDDWTMLLAWATGASLSIVNCVATKYGTGYHIWDCKIAWIPPTGKFALTTQLLFAPCVGITKISLCLSYLRIFPSQSNRWFCFSAITWLTAWTIATFFAFLFQCWPIKDNWDVLNFSHQNCINKKIFFIVTAATNSLTDILVFLWPARYLWNIQIPRKQRAGLIVSFGLGCLVCVAGACRIWYLEIYFRSYDITWEGAVIYVITALETNLGIVCGSLPGVKPLLAQFFPRIFASTKSGASLSSQQQSKRSIGKSLSQSFSKSLHFHSLSEEPALQSQNDKPPEPLNITVRRDMDVELVHFAPHGSADDTRSTTLSRDTVRSGVRSGSEEWIFDPKSQENRIEGGYAV</sequence>
<keyword evidence="4 7" id="KW-0472">Membrane</keyword>
<evidence type="ECO:0000256" key="4">
    <source>
        <dbReference type="ARBA" id="ARBA00023136"/>
    </source>
</evidence>
<comment type="similarity">
    <text evidence="5">Belongs to the SAT4 family.</text>
</comment>
<evidence type="ECO:0000256" key="6">
    <source>
        <dbReference type="SAM" id="MobiDB-lite"/>
    </source>
</evidence>
<dbReference type="GO" id="GO:0016020">
    <property type="term" value="C:membrane"/>
    <property type="evidence" value="ECO:0007669"/>
    <property type="project" value="UniProtKB-SubCell"/>
</dbReference>
<evidence type="ECO:0000313" key="10">
    <source>
        <dbReference type="Proteomes" id="UP000250266"/>
    </source>
</evidence>
<feature type="transmembrane region" description="Helical" evidence="7">
    <location>
        <begin position="102"/>
        <end position="124"/>
    </location>
</feature>
<feature type="region of interest" description="Disordered" evidence="6">
    <location>
        <begin position="357"/>
        <end position="376"/>
    </location>
</feature>
<dbReference type="AlphaFoldDB" id="A0A8E2EEH6"/>
<evidence type="ECO:0000256" key="1">
    <source>
        <dbReference type="ARBA" id="ARBA00004141"/>
    </source>
</evidence>
<evidence type="ECO:0000259" key="8">
    <source>
        <dbReference type="Pfam" id="PF20684"/>
    </source>
</evidence>
<dbReference type="InterPro" id="IPR049326">
    <property type="entry name" value="Rhodopsin_dom_fungi"/>
</dbReference>
<dbReference type="Pfam" id="PF20684">
    <property type="entry name" value="Fung_rhodopsin"/>
    <property type="match status" value="1"/>
</dbReference>
<keyword evidence="3 7" id="KW-1133">Transmembrane helix</keyword>
<feature type="transmembrane region" description="Helical" evidence="7">
    <location>
        <begin position="219"/>
        <end position="239"/>
    </location>
</feature>
<dbReference type="PANTHER" id="PTHR33048">
    <property type="entry name" value="PTH11-LIKE INTEGRAL MEMBRANE PROTEIN (AFU_ORTHOLOGUE AFUA_5G11245)"/>
    <property type="match status" value="1"/>
</dbReference>
<evidence type="ECO:0000256" key="2">
    <source>
        <dbReference type="ARBA" id="ARBA00022692"/>
    </source>
</evidence>
<dbReference type="PANTHER" id="PTHR33048:SF47">
    <property type="entry name" value="INTEGRAL MEMBRANE PROTEIN-RELATED"/>
    <property type="match status" value="1"/>
</dbReference>
<protein>
    <recommendedName>
        <fullName evidence="8">Rhodopsin domain-containing protein</fullName>
    </recommendedName>
</protein>
<feature type="domain" description="Rhodopsin" evidence="8">
    <location>
        <begin position="44"/>
        <end position="281"/>
    </location>
</feature>
<evidence type="ECO:0000256" key="5">
    <source>
        <dbReference type="ARBA" id="ARBA00038359"/>
    </source>
</evidence>
<proteinExistence type="inferred from homology"/>
<feature type="transmembrane region" description="Helical" evidence="7">
    <location>
        <begin position="60"/>
        <end position="82"/>
    </location>
</feature>
<feature type="transmembrane region" description="Helical" evidence="7">
    <location>
        <begin position="182"/>
        <end position="207"/>
    </location>
</feature>
<accession>A0A8E2EEH6</accession>
<dbReference type="InterPro" id="IPR052337">
    <property type="entry name" value="SAT4-like"/>
</dbReference>
<dbReference type="EMBL" id="KV744885">
    <property type="protein sequence ID" value="OCK82546.1"/>
    <property type="molecule type" value="Genomic_DNA"/>
</dbReference>